<evidence type="ECO:0008006" key="6">
    <source>
        <dbReference type="Google" id="ProtNLM"/>
    </source>
</evidence>
<keyword evidence="3" id="KW-0472">Membrane</keyword>
<dbReference type="InterPro" id="IPR005754">
    <property type="entry name" value="Sortase"/>
</dbReference>
<dbReference type="Proteomes" id="UP000612585">
    <property type="component" value="Unassembled WGS sequence"/>
</dbReference>
<feature type="active site" description="Proton donor/acceptor" evidence="2">
    <location>
        <position position="131"/>
    </location>
</feature>
<feature type="transmembrane region" description="Helical" evidence="3">
    <location>
        <begin position="12"/>
        <end position="37"/>
    </location>
</feature>
<proteinExistence type="predicted"/>
<evidence type="ECO:0000313" key="4">
    <source>
        <dbReference type="EMBL" id="GIJ52544.1"/>
    </source>
</evidence>
<keyword evidence="5" id="KW-1185">Reference proteome</keyword>
<organism evidence="4 5">
    <name type="scientific">Virgisporangium aurantiacum</name>
    <dbReference type="NCBI Taxonomy" id="175570"/>
    <lineage>
        <taxon>Bacteria</taxon>
        <taxon>Bacillati</taxon>
        <taxon>Actinomycetota</taxon>
        <taxon>Actinomycetes</taxon>
        <taxon>Micromonosporales</taxon>
        <taxon>Micromonosporaceae</taxon>
        <taxon>Virgisporangium</taxon>
    </lineage>
</organism>
<dbReference type="InterPro" id="IPR042003">
    <property type="entry name" value="Sortase_E"/>
</dbReference>
<sequence length="228" mass="24605">MPQAWTNVNTTRLLRGIAVVLVVLGLVVGVGVAWQWFARIRHISAEQTRLEKTLSAQWSAGWTGGRRESTRVSRIERVATGTPIARLHLPTISQTLVVVEGADERQLDKGPGRMAETAPLGGPGNTALAGHRYPGVFWNLDLLAVGDPVVVETAGSWLVYRMVRTVVVQPVDEAVLAAPAPGGPTVLTLITCEPKLSTTHRLIKQAELTRTDPKPGPAPRELKAATKR</sequence>
<evidence type="ECO:0000256" key="2">
    <source>
        <dbReference type="PIRSR" id="PIRSR605754-1"/>
    </source>
</evidence>
<keyword evidence="3" id="KW-0812">Transmembrane</keyword>
<accession>A0A8J3YVP7</accession>
<dbReference type="SUPFAM" id="SSF63817">
    <property type="entry name" value="Sortase"/>
    <property type="match status" value="1"/>
</dbReference>
<dbReference type="GO" id="GO:0016787">
    <property type="term" value="F:hydrolase activity"/>
    <property type="evidence" value="ECO:0007669"/>
    <property type="project" value="UniProtKB-KW"/>
</dbReference>
<feature type="active site" description="Acyl-thioester intermediate" evidence="2">
    <location>
        <position position="192"/>
    </location>
</feature>
<dbReference type="Pfam" id="PF04203">
    <property type="entry name" value="Sortase"/>
    <property type="match status" value="1"/>
</dbReference>
<dbReference type="EMBL" id="BOPG01000002">
    <property type="protein sequence ID" value="GIJ52544.1"/>
    <property type="molecule type" value="Genomic_DNA"/>
</dbReference>
<keyword evidence="3" id="KW-1133">Transmembrane helix</keyword>
<gene>
    <name evidence="4" type="ORF">Vau01_000600</name>
</gene>
<name>A0A8J3YVP7_9ACTN</name>
<dbReference type="RefSeq" id="WP_203985572.1">
    <property type="nucleotide sequence ID" value="NZ_BOPG01000002.1"/>
</dbReference>
<evidence type="ECO:0000313" key="5">
    <source>
        <dbReference type="Proteomes" id="UP000612585"/>
    </source>
</evidence>
<dbReference type="InterPro" id="IPR023365">
    <property type="entry name" value="Sortase_dom-sf"/>
</dbReference>
<dbReference type="CDD" id="cd05830">
    <property type="entry name" value="Sortase_E"/>
    <property type="match status" value="1"/>
</dbReference>
<reference evidence="4" key="1">
    <citation type="submission" date="2021-01" db="EMBL/GenBank/DDBJ databases">
        <title>Whole genome shotgun sequence of Virgisporangium aurantiacum NBRC 16421.</title>
        <authorList>
            <person name="Komaki H."/>
            <person name="Tamura T."/>
        </authorList>
    </citation>
    <scope>NUCLEOTIDE SEQUENCE</scope>
    <source>
        <strain evidence="4">NBRC 16421</strain>
    </source>
</reference>
<dbReference type="NCBIfam" id="TIGR01076">
    <property type="entry name" value="sortase_fam"/>
    <property type="match status" value="1"/>
</dbReference>
<evidence type="ECO:0000256" key="1">
    <source>
        <dbReference type="ARBA" id="ARBA00022801"/>
    </source>
</evidence>
<evidence type="ECO:0000256" key="3">
    <source>
        <dbReference type="SAM" id="Phobius"/>
    </source>
</evidence>
<protein>
    <recommendedName>
        <fullName evidence="6">Sortase A</fullName>
    </recommendedName>
</protein>
<dbReference type="AlphaFoldDB" id="A0A8J3YVP7"/>
<keyword evidence="1" id="KW-0378">Hydrolase</keyword>
<dbReference type="Gene3D" id="2.40.260.10">
    <property type="entry name" value="Sortase"/>
    <property type="match status" value="1"/>
</dbReference>
<comment type="caution">
    <text evidence="4">The sequence shown here is derived from an EMBL/GenBank/DDBJ whole genome shotgun (WGS) entry which is preliminary data.</text>
</comment>